<dbReference type="AlphaFoldDB" id="A0A1E1LSZ4"/>
<dbReference type="OrthoDB" id="3882355at2759"/>
<feature type="region of interest" description="Disordered" evidence="1">
    <location>
        <begin position="67"/>
        <end position="92"/>
    </location>
</feature>
<reference evidence="3" key="1">
    <citation type="submission" date="2016-03" db="EMBL/GenBank/DDBJ databases">
        <authorList>
            <person name="Guldener U."/>
        </authorList>
    </citation>
    <scope>NUCLEOTIDE SEQUENCE [LARGE SCALE GENOMIC DNA]</scope>
    <source>
        <strain evidence="3">04CH-RAC-A.6.1</strain>
    </source>
</reference>
<dbReference type="EMBL" id="FJUX01000201">
    <property type="protein sequence ID" value="CZT13617.1"/>
    <property type="molecule type" value="Genomic_DNA"/>
</dbReference>
<gene>
    <name evidence="2" type="ORF">RAG0_17119</name>
</gene>
<evidence type="ECO:0000313" key="3">
    <source>
        <dbReference type="Proteomes" id="UP000178912"/>
    </source>
</evidence>
<evidence type="ECO:0000313" key="2">
    <source>
        <dbReference type="EMBL" id="CZT13617.1"/>
    </source>
</evidence>
<evidence type="ECO:0000256" key="1">
    <source>
        <dbReference type="SAM" id="MobiDB-lite"/>
    </source>
</evidence>
<keyword evidence="3" id="KW-1185">Reference proteome</keyword>
<organism evidence="2 3">
    <name type="scientific">Rhynchosporium agropyri</name>
    <dbReference type="NCBI Taxonomy" id="914238"/>
    <lineage>
        <taxon>Eukaryota</taxon>
        <taxon>Fungi</taxon>
        <taxon>Dikarya</taxon>
        <taxon>Ascomycota</taxon>
        <taxon>Pezizomycotina</taxon>
        <taxon>Leotiomycetes</taxon>
        <taxon>Helotiales</taxon>
        <taxon>Ploettnerulaceae</taxon>
        <taxon>Rhynchosporium</taxon>
    </lineage>
</organism>
<dbReference type="Proteomes" id="UP000178912">
    <property type="component" value="Unassembled WGS sequence"/>
</dbReference>
<accession>A0A1E1LSZ4</accession>
<sequence>MGSRKRINNFCGTDAEYIEYLESKVCQLSAIESPPSPARSVVREDAINNCDSGKHPTTTLAFIEYDPHTDGIDRPSQSPASKRQRTQPRWEREMDEMLRDFPDTRNWASKRKEVGLTSADSILRAFDILIHGKESQTEAALIEANFSMFSADRVLQLLNNFAVGTAALQIDQTFTTQIYHFRVFVFVSLCCVALHQCVDTNLVEEVMAKCVSASSAKNLSKLRSGALWVNKMMSRLAARGLDHRAYELFILSGRPIAQYSRFSHAKDGDSYFQARFTNSNPETEIQASLPFWVPFIIKTIVGDIFSLPAICTALGYDSDSQMHDYPRYLYNYHHRQLPLPRPTTDPQGDESNYESNHDGRVDTEVPTSGLYRTGTQALLDAARKYAVEDFQPPLYDLEGIYWDMPEWPAINNDILDMSRWQGQNFCNAL</sequence>
<protein>
    <submittedName>
        <fullName evidence="2">Uncharacterized protein</fullName>
    </submittedName>
</protein>
<feature type="region of interest" description="Disordered" evidence="1">
    <location>
        <begin position="339"/>
        <end position="367"/>
    </location>
</feature>
<proteinExistence type="predicted"/>
<name>A0A1E1LSZ4_9HELO</name>